<dbReference type="GO" id="GO:0051301">
    <property type="term" value="P:cell division"/>
    <property type="evidence" value="ECO:0007669"/>
    <property type="project" value="UniProtKB-KW"/>
</dbReference>
<feature type="transmembrane region" description="Helical" evidence="1">
    <location>
        <begin position="234"/>
        <end position="252"/>
    </location>
</feature>
<keyword evidence="1" id="KW-0472">Membrane</keyword>
<dbReference type="STRING" id="1461693.ATO10_13279"/>
<protein>
    <submittedName>
        <fullName evidence="2">Cell division protein FtsX</fullName>
    </submittedName>
</protein>
<reference evidence="2 3" key="1">
    <citation type="submission" date="2013-04" db="EMBL/GenBank/DDBJ databases">
        <title>Shimia sp. 22II-S11-Z10 Genome Sequencing.</title>
        <authorList>
            <person name="Lai Q."/>
            <person name="Li G."/>
            <person name="Shao Z."/>
        </authorList>
    </citation>
    <scope>NUCLEOTIDE SEQUENCE [LARGE SCALE GENOMIC DNA]</scope>
    <source>
        <strain evidence="3">22II-S11-Z10</strain>
    </source>
</reference>
<feature type="transmembrane region" description="Helical" evidence="1">
    <location>
        <begin position="197"/>
        <end position="213"/>
    </location>
</feature>
<keyword evidence="1" id="KW-1133">Transmembrane helix</keyword>
<dbReference type="GO" id="GO:0032153">
    <property type="term" value="C:cell division site"/>
    <property type="evidence" value="ECO:0007669"/>
    <property type="project" value="TreeGrafter"/>
</dbReference>
<dbReference type="AlphaFoldDB" id="A0A058ZIW6"/>
<evidence type="ECO:0000313" key="3">
    <source>
        <dbReference type="Proteomes" id="UP000024836"/>
    </source>
</evidence>
<keyword evidence="2" id="KW-0132">Cell division</keyword>
<proteinExistence type="predicted"/>
<keyword evidence="2" id="KW-0131">Cell cycle</keyword>
<dbReference type="InterPro" id="IPR004513">
    <property type="entry name" value="FtsX"/>
</dbReference>
<evidence type="ECO:0000313" key="2">
    <source>
        <dbReference type="EMBL" id="KCV81155.1"/>
    </source>
</evidence>
<dbReference type="PANTHER" id="PTHR47755">
    <property type="entry name" value="CELL DIVISION PROTEIN FTSX"/>
    <property type="match status" value="1"/>
</dbReference>
<dbReference type="eggNOG" id="COG2177">
    <property type="taxonomic scope" value="Bacteria"/>
</dbReference>
<dbReference type="PANTHER" id="PTHR47755:SF1">
    <property type="entry name" value="CELL DIVISION PROTEIN FTSX"/>
    <property type="match status" value="1"/>
</dbReference>
<gene>
    <name evidence="2" type="ORF">ATO10_13279</name>
</gene>
<evidence type="ECO:0000256" key="1">
    <source>
        <dbReference type="SAM" id="Phobius"/>
    </source>
</evidence>
<feature type="transmembrane region" description="Helical" evidence="1">
    <location>
        <begin position="27"/>
        <end position="49"/>
    </location>
</feature>
<name>A0A058ZIW6_9RHOB</name>
<dbReference type="RefSeq" id="WP_035252402.1">
    <property type="nucleotide sequence ID" value="NZ_AQQY01000010.1"/>
</dbReference>
<dbReference type="Proteomes" id="UP000024836">
    <property type="component" value="Unassembled WGS sequence"/>
</dbReference>
<feature type="transmembrane region" description="Helical" evidence="1">
    <location>
        <begin position="264"/>
        <end position="286"/>
    </location>
</feature>
<comment type="caution">
    <text evidence="2">The sequence shown here is derived from an EMBL/GenBank/DDBJ whole genome shotgun (WGS) entry which is preliminary data.</text>
</comment>
<dbReference type="EMBL" id="AQQY01000010">
    <property type="protein sequence ID" value="KCV81155.1"/>
    <property type="molecule type" value="Genomic_DNA"/>
</dbReference>
<dbReference type="PATRIC" id="fig|1461693.3.peg.2690"/>
<keyword evidence="1" id="KW-0812">Transmembrane</keyword>
<keyword evidence="3" id="KW-1185">Reference proteome</keyword>
<accession>A0A058ZIW6</accession>
<dbReference type="GO" id="GO:0016020">
    <property type="term" value="C:membrane"/>
    <property type="evidence" value="ECO:0007669"/>
    <property type="project" value="InterPro"/>
</dbReference>
<organism evidence="2 3">
    <name type="scientific">Actibacterium atlanticum</name>
    <dbReference type="NCBI Taxonomy" id="1461693"/>
    <lineage>
        <taxon>Bacteria</taxon>
        <taxon>Pseudomonadati</taxon>
        <taxon>Pseudomonadota</taxon>
        <taxon>Alphaproteobacteria</taxon>
        <taxon>Rhodobacterales</taxon>
        <taxon>Roseobacteraceae</taxon>
        <taxon>Actibacterium</taxon>
    </lineage>
</organism>
<feature type="transmembrane region" description="Helical" evidence="1">
    <location>
        <begin position="172"/>
        <end position="191"/>
    </location>
</feature>
<sequence length="299" mass="31434">MNAVLKTLADLLAGDKQADRVVPPTGFTVRLTVFTAAAMAFLAVFALALSMASGRLADRWGEALARTATIRISAPQGQIQAQTDAVMAILWTTPGVADPRVLSRDEQKDLLAPWFGPDLPVDNLPLPQLIELTDEGYDAEGLRLRLSAEAPGAVLDDHTRWRRPLIRAADRLRMLGLVSILLIALTTAAMITLSANAALAANAKVIEVLRLVGARDTYIARAFVRRFTGRALQGALLGTVLGMGAIALLPGADPAGGFLTGLGFQGAGWILPLIIPPLAGGVAFAATRAAAFRVLGGFT</sequence>
<dbReference type="OrthoDB" id="9814843at2"/>